<dbReference type="Proteomes" id="UP000324222">
    <property type="component" value="Unassembled WGS sequence"/>
</dbReference>
<protein>
    <submittedName>
        <fullName evidence="2">Uncharacterized protein</fullName>
    </submittedName>
</protein>
<accession>A0A5B7JJF5</accession>
<evidence type="ECO:0000313" key="3">
    <source>
        <dbReference type="Proteomes" id="UP000324222"/>
    </source>
</evidence>
<comment type="caution">
    <text evidence="2">The sequence shown here is derived from an EMBL/GenBank/DDBJ whole genome shotgun (WGS) entry which is preliminary data.</text>
</comment>
<dbReference type="EMBL" id="VSRR010099551">
    <property type="protein sequence ID" value="MPC94695.1"/>
    <property type="molecule type" value="Genomic_DNA"/>
</dbReference>
<evidence type="ECO:0000256" key="1">
    <source>
        <dbReference type="SAM" id="MobiDB-lite"/>
    </source>
</evidence>
<feature type="region of interest" description="Disordered" evidence="1">
    <location>
        <begin position="74"/>
        <end position="93"/>
    </location>
</feature>
<evidence type="ECO:0000313" key="2">
    <source>
        <dbReference type="EMBL" id="MPC94695.1"/>
    </source>
</evidence>
<gene>
    <name evidence="2" type="ORF">E2C01_089876</name>
</gene>
<feature type="compositionally biased region" description="Polar residues" evidence="1">
    <location>
        <begin position="83"/>
        <end position="93"/>
    </location>
</feature>
<reference evidence="2 3" key="1">
    <citation type="submission" date="2019-05" db="EMBL/GenBank/DDBJ databases">
        <title>Another draft genome of Portunus trituberculatus and its Hox gene families provides insights of decapod evolution.</title>
        <authorList>
            <person name="Jeong J.-H."/>
            <person name="Song I."/>
            <person name="Kim S."/>
            <person name="Choi T."/>
            <person name="Kim D."/>
            <person name="Ryu S."/>
            <person name="Kim W."/>
        </authorList>
    </citation>
    <scope>NUCLEOTIDE SEQUENCE [LARGE SCALE GENOMIC DNA]</scope>
    <source>
        <tissue evidence="2">Muscle</tissue>
    </source>
</reference>
<dbReference type="AlphaFoldDB" id="A0A5B7JJF5"/>
<proteinExistence type="predicted"/>
<name>A0A5B7JJF5_PORTR</name>
<sequence length="124" mass="13689">MQHNHHNSAELHHDGMRRRGPSCCEDLECSRRRRNIANWMNLMNNTRSPALFQTPRLSWPPCVCSAEAPRGMGGLGRRAKGSPLTQDTGAGSSGTSGWVWSRGVALFTVMAAAGCIHTVRRHPR</sequence>
<organism evidence="2 3">
    <name type="scientific">Portunus trituberculatus</name>
    <name type="common">Swimming crab</name>
    <name type="synonym">Neptunus trituberculatus</name>
    <dbReference type="NCBI Taxonomy" id="210409"/>
    <lineage>
        <taxon>Eukaryota</taxon>
        <taxon>Metazoa</taxon>
        <taxon>Ecdysozoa</taxon>
        <taxon>Arthropoda</taxon>
        <taxon>Crustacea</taxon>
        <taxon>Multicrustacea</taxon>
        <taxon>Malacostraca</taxon>
        <taxon>Eumalacostraca</taxon>
        <taxon>Eucarida</taxon>
        <taxon>Decapoda</taxon>
        <taxon>Pleocyemata</taxon>
        <taxon>Brachyura</taxon>
        <taxon>Eubrachyura</taxon>
        <taxon>Portunoidea</taxon>
        <taxon>Portunidae</taxon>
        <taxon>Portuninae</taxon>
        <taxon>Portunus</taxon>
    </lineage>
</organism>
<keyword evidence="3" id="KW-1185">Reference proteome</keyword>